<dbReference type="InterPro" id="IPR027417">
    <property type="entry name" value="P-loop_NTPase"/>
</dbReference>
<sequence length="384" mass="42045">MQESTASLKERIREASQEASSRIRDAIREATTGLIDREQLAELMILGAVAQEHLLVIGPPGTAKSAVVRRVAQSLGGQYFEYLLGRFTEPSELFGPVNLTKLREGTVETDIAGMLPEAEIAFLDEVFLGSTAILNTLLGVLNERQFKRGHTRIKCPLRICVGAANGLPEDEGLAAFADRFLLHVFVEAVPDARLEDLLEGGWQVNHRTVVPKADLGSLDILNRAVPLVDMAEVRSDLAQAIRQLRESNVLLSDRRIVKAQQLIAAATVLAGRQVATRADLWPLVYVIPTAAGQRNAREVLRDLLAQARHPLLQAVVEEAVQQPLARIARLAETADSLLANADSDDFQKSAEALLREIDANFVKTGLPAELEERREQLIAALESD</sequence>
<dbReference type="InterPro" id="IPR003593">
    <property type="entry name" value="AAA+_ATPase"/>
</dbReference>
<evidence type="ECO:0000313" key="3">
    <source>
        <dbReference type="Proteomes" id="UP000646911"/>
    </source>
</evidence>
<reference evidence="2 3" key="1">
    <citation type="submission" date="2020-08" db="EMBL/GenBank/DDBJ databases">
        <title>Novel species isolated from subtropical streams in China.</title>
        <authorList>
            <person name="Lu H."/>
        </authorList>
    </citation>
    <scope>NUCLEOTIDE SEQUENCE [LARGE SCALE GENOMIC DNA]</scope>
    <source>
        <strain evidence="2 3">NL8W</strain>
    </source>
</reference>
<feature type="domain" description="AAA+ ATPase" evidence="1">
    <location>
        <begin position="50"/>
        <end position="190"/>
    </location>
</feature>
<comment type="caution">
    <text evidence="2">The sequence shown here is derived from an EMBL/GenBank/DDBJ whole genome shotgun (WGS) entry which is preliminary data.</text>
</comment>
<accession>A0ABR6ZEN9</accession>
<dbReference type="InterPro" id="IPR045427">
    <property type="entry name" value="MoxR"/>
</dbReference>
<dbReference type="PANTHER" id="PTHR32204:SF0">
    <property type="entry name" value="ATPASE RAVA"/>
    <property type="match status" value="1"/>
</dbReference>
<dbReference type="Pfam" id="PF17868">
    <property type="entry name" value="AAA_lid_8"/>
    <property type="match status" value="1"/>
</dbReference>
<dbReference type="InterPro" id="IPR050513">
    <property type="entry name" value="RavA_ATPases"/>
</dbReference>
<dbReference type="Pfam" id="PF20030">
    <property type="entry name" value="bpMoxR"/>
    <property type="match status" value="1"/>
</dbReference>
<keyword evidence="3" id="KW-1185">Reference proteome</keyword>
<dbReference type="EMBL" id="JACOFX010000015">
    <property type="protein sequence ID" value="MBC3910207.1"/>
    <property type="molecule type" value="Genomic_DNA"/>
</dbReference>
<dbReference type="CDD" id="cd00009">
    <property type="entry name" value="AAA"/>
    <property type="match status" value="1"/>
</dbReference>
<organism evidence="2 3">
    <name type="scientific">Undibacterium umbellatum</name>
    <dbReference type="NCBI Taxonomy" id="2762300"/>
    <lineage>
        <taxon>Bacteria</taxon>
        <taxon>Pseudomonadati</taxon>
        <taxon>Pseudomonadota</taxon>
        <taxon>Betaproteobacteria</taxon>
        <taxon>Burkholderiales</taxon>
        <taxon>Oxalobacteraceae</taxon>
        <taxon>Undibacterium</taxon>
    </lineage>
</organism>
<dbReference type="InterPro" id="IPR041538">
    <property type="entry name" value="RavA-like_AAA_lid"/>
</dbReference>
<dbReference type="RefSeq" id="WP_186955719.1">
    <property type="nucleotide sequence ID" value="NZ_JACOFX010000015.1"/>
</dbReference>
<dbReference type="Proteomes" id="UP000646911">
    <property type="component" value="Unassembled WGS sequence"/>
</dbReference>
<proteinExistence type="predicted"/>
<dbReference type="Gene3D" id="3.40.50.300">
    <property type="entry name" value="P-loop containing nucleotide triphosphate hydrolases"/>
    <property type="match status" value="1"/>
</dbReference>
<dbReference type="PANTHER" id="PTHR32204">
    <property type="entry name" value="ATPASE RAVA"/>
    <property type="match status" value="1"/>
</dbReference>
<evidence type="ECO:0000259" key="1">
    <source>
        <dbReference type="SMART" id="SM00382"/>
    </source>
</evidence>
<dbReference type="SMART" id="SM00382">
    <property type="entry name" value="AAA"/>
    <property type="match status" value="1"/>
</dbReference>
<dbReference type="SUPFAM" id="SSF52540">
    <property type="entry name" value="P-loop containing nucleoside triphosphate hydrolases"/>
    <property type="match status" value="1"/>
</dbReference>
<name>A0ABR6ZEN9_9BURK</name>
<gene>
    <name evidence="2" type="ORF">H8L47_21825</name>
</gene>
<protein>
    <submittedName>
        <fullName evidence="2">AAA family ATPase</fullName>
    </submittedName>
</protein>
<evidence type="ECO:0000313" key="2">
    <source>
        <dbReference type="EMBL" id="MBC3910207.1"/>
    </source>
</evidence>